<proteinExistence type="predicted"/>
<evidence type="ECO:0000313" key="2">
    <source>
        <dbReference type="EMBL" id="MBB5076452.1"/>
    </source>
</evidence>
<keyword evidence="2" id="KW-0808">Transferase</keyword>
<sequence>MPYEVRLITEQDVEEVLLLWGMNAGEHVPLLSYDRWGPGVAVPARPEVSEVEAFTRDPLEGTRDLLRAALTDELSFCLVADSGHELEGFLTGEIQTQSVNDFRVGSVREFYVRQESRRRGIGSALVEGAIAEFRRRRARMFRAEVNPTWKDGMAFWRARSAWLQDAVVFNHYE</sequence>
<accession>A0A7W8EFG6</accession>
<name>A0A7W8EFG6_9ACTN</name>
<reference evidence="2 3" key="1">
    <citation type="submission" date="2020-08" db="EMBL/GenBank/DDBJ databases">
        <title>Genomic Encyclopedia of Type Strains, Phase IV (KMG-IV): sequencing the most valuable type-strain genomes for metagenomic binning, comparative biology and taxonomic classification.</title>
        <authorList>
            <person name="Goeker M."/>
        </authorList>
    </citation>
    <scope>NUCLEOTIDE SEQUENCE [LARGE SCALE GENOMIC DNA]</scope>
    <source>
        <strain evidence="2 3">DSM 45385</strain>
    </source>
</reference>
<dbReference type="RefSeq" id="WP_184959893.1">
    <property type="nucleotide sequence ID" value="NZ_JACHIN010000002.1"/>
</dbReference>
<dbReference type="GO" id="GO:0016747">
    <property type="term" value="F:acyltransferase activity, transferring groups other than amino-acyl groups"/>
    <property type="evidence" value="ECO:0007669"/>
    <property type="project" value="InterPro"/>
</dbReference>
<dbReference type="PROSITE" id="PS51186">
    <property type="entry name" value="GNAT"/>
    <property type="match status" value="1"/>
</dbReference>
<dbReference type="Proteomes" id="UP000568380">
    <property type="component" value="Unassembled WGS sequence"/>
</dbReference>
<dbReference type="EMBL" id="JACHIN010000002">
    <property type="protein sequence ID" value="MBB5076452.1"/>
    <property type="molecule type" value="Genomic_DNA"/>
</dbReference>
<dbReference type="Pfam" id="PF00583">
    <property type="entry name" value="Acetyltransf_1"/>
    <property type="match status" value="1"/>
</dbReference>
<comment type="caution">
    <text evidence="2">The sequence shown here is derived from an EMBL/GenBank/DDBJ whole genome shotgun (WGS) entry which is preliminary data.</text>
</comment>
<gene>
    <name evidence="2" type="ORF">HNR40_001916</name>
</gene>
<dbReference type="AlphaFoldDB" id="A0A7W8EFG6"/>
<dbReference type="InterPro" id="IPR016181">
    <property type="entry name" value="Acyl_CoA_acyltransferase"/>
</dbReference>
<organism evidence="2 3">
    <name type="scientific">Nonomuraea endophytica</name>
    <dbReference type="NCBI Taxonomy" id="714136"/>
    <lineage>
        <taxon>Bacteria</taxon>
        <taxon>Bacillati</taxon>
        <taxon>Actinomycetota</taxon>
        <taxon>Actinomycetes</taxon>
        <taxon>Streptosporangiales</taxon>
        <taxon>Streptosporangiaceae</taxon>
        <taxon>Nonomuraea</taxon>
    </lineage>
</organism>
<protein>
    <submittedName>
        <fullName evidence="2">GNAT superfamily N-acetyltransferase</fullName>
    </submittedName>
</protein>
<feature type="domain" description="N-acetyltransferase" evidence="1">
    <location>
        <begin position="38"/>
        <end position="173"/>
    </location>
</feature>
<keyword evidence="3" id="KW-1185">Reference proteome</keyword>
<evidence type="ECO:0000259" key="1">
    <source>
        <dbReference type="PROSITE" id="PS51186"/>
    </source>
</evidence>
<dbReference type="CDD" id="cd04301">
    <property type="entry name" value="NAT_SF"/>
    <property type="match status" value="1"/>
</dbReference>
<dbReference type="InterPro" id="IPR000182">
    <property type="entry name" value="GNAT_dom"/>
</dbReference>
<dbReference type="Gene3D" id="3.40.630.30">
    <property type="match status" value="1"/>
</dbReference>
<evidence type="ECO:0000313" key="3">
    <source>
        <dbReference type="Proteomes" id="UP000568380"/>
    </source>
</evidence>
<dbReference type="SUPFAM" id="SSF55729">
    <property type="entry name" value="Acyl-CoA N-acyltransferases (Nat)"/>
    <property type="match status" value="1"/>
</dbReference>